<dbReference type="Pfam" id="PF00534">
    <property type="entry name" value="Glycos_transf_1"/>
    <property type="match status" value="1"/>
</dbReference>
<dbReference type="Gene3D" id="3.40.50.2000">
    <property type="entry name" value="Glycogen Phosphorylase B"/>
    <property type="match status" value="1"/>
</dbReference>
<proteinExistence type="predicted"/>
<gene>
    <name evidence="2" type="ORF">DR864_25090</name>
</gene>
<sequence length="374" mass="43331">MHKPIPRPRILLLSTVHSTTDPRISGKIAPSLSAHFDLFVALAVHPNAQRKSPTNERLIRLPYFRQLIWRVLLVHPLVLLKFLFIRPQIVHLFVAELLPLAFLFRWLGAEVVYEVQENLYKKIPLKSYNRGWFFERLFRYFDHKARHIFKFVFTEDAYLNEYQNLQKPYAIVHNFASSEWLSWPFPAPDVQHPSFFYAGVISFERAFDTMLSALVIVKKQHPSVRLHVFGHLRIAQKSLEERHDYQAIKEQLVFYGYKPQEDAFLYAQKALAGIALLKPVGDYADSYPTKMFDYMALGLPVITSDLPLLKAVVEPNQCGFCVSPYDAEALATVMLSCIENPKTLQVMGENGRKAIKATYNWQNEAKKLVELYSQ</sequence>
<dbReference type="Proteomes" id="UP000251993">
    <property type="component" value="Chromosome"/>
</dbReference>
<organism evidence="2 3">
    <name type="scientific">Runella rosea</name>
    <dbReference type="NCBI Taxonomy" id="2259595"/>
    <lineage>
        <taxon>Bacteria</taxon>
        <taxon>Pseudomonadati</taxon>
        <taxon>Bacteroidota</taxon>
        <taxon>Cytophagia</taxon>
        <taxon>Cytophagales</taxon>
        <taxon>Spirosomataceae</taxon>
        <taxon>Runella</taxon>
    </lineage>
</organism>
<protein>
    <submittedName>
        <fullName evidence="2">Glycosyltransferase family 1 protein</fullName>
    </submittedName>
</protein>
<dbReference type="PANTHER" id="PTHR12526">
    <property type="entry name" value="GLYCOSYLTRANSFERASE"/>
    <property type="match status" value="1"/>
</dbReference>
<dbReference type="RefSeq" id="WP_114069535.1">
    <property type="nucleotide sequence ID" value="NZ_CP030850.1"/>
</dbReference>
<dbReference type="SUPFAM" id="SSF53756">
    <property type="entry name" value="UDP-Glycosyltransferase/glycogen phosphorylase"/>
    <property type="match status" value="1"/>
</dbReference>
<dbReference type="OrthoDB" id="1450439at2"/>
<dbReference type="KEGG" id="run:DR864_25090"/>
<dbReference type="GO" id="GO:0016757">
    <property type="term" value="F:glycosyltransferase activity"/>
    <property type="evidence" value="ECO:0007669"/>
    <property type="project" value="InterPro"/>
</dbReference>
<accession>A0A344TQ52</accession>
<dbReference type="InterPro" id="IPR001296">
    <property type="entry name" value="Glyco_trans_1"/>
</dbReference>
<dbReference type="EMBL" id="CP030850">
    <property type="protein sequence ID" value="AXE20773.1"/>
    <property type="molecule type" value="Genomic_DNA"/>
</dbReference>
<evidence type="ECO:0000313" key="3">
    <source>
        <dbReference type="Proteomes" id="UP000251993"/>
    </source>
</evidence>
<keyword evidence="2" id="KW-0808">Transferase</keyword>
<name>A0A344TQ52_9BACT</name>
<evidence type="ECO:0000259" key="1">
    <source>
        <dbReference type="Pfam" id="PF00534"/>
    </source>
</evidence>
<reference evidence="2 3" key="1">
    <citation type="submission" date="2018-07" db="EMBL/GenBank/DDBJ databases">
        <title>Genome sequencing of Runella.</title>
        <authorList>
            <person name="Baek M.-G."/>
            <person name="Yi H."/>
        </authorList>
    </citation>
    <scope>NUCLEOTIDE SEQUENCE [LARGE SCALE GENOMIC DNA]</scope>
    <source>
        <strain evidence="2 3">HYN0085</strain>
    </source>
</reference>
<dbReference type="AlphaFoldDB" id="A0A344TQ52"/>
<feature type="domain" description="Glycosyl transferase family 1" evidence="1">
    <location>
        <begin position="192"/>
        <end position="353"/>
    </location>
</feature>
<evidence type="ECO:0000313" key="2">
    <source>
        <dbReference type="EMBL" id="AXE20773.1"/>
    </source>
</evidence>
<keyword evidence="3" id="KW-1185">Reference proteome</keyword>